<dbReference type="OrthoDB" id="9784492at2"/>
<dbReference type="InterPro" id="IPR052716">
    <property type="entry name" value="MOSC_domain"/>
</dbReference>
<dbReference type="Pfam" id="PF03473">
    <property type="entry name" value="MOSC"/>
    <property type="match status" value="1"/>
</dbReference>
<keyword evidence="3" id="KW-1185">Reference proteome</keyword>
<evidence type="ECO:0000259" key="1">
    <source>
        <dbReference type="PROSITE" id="PS51340"/>
    </source>
</evidence>
<dbReference type="AlphaFoldDB" id="A0A1I6D2P5"/>
<dbReference type="STRING" id="39060.SAMN05660706_104153"/>
<dbReference type="GO" id="GO:0030151">
    <property type="term" value="F:molybdenum ion binding"/>
    <property type="evidence" value="ECO:0007669"/>
    <property type="project" value="InterPro"/>
</dbReference>
<feature type="domain" description="MOSC" evidence="1">
    <location>
        <begin position="17"/>
        <end position="143"/>
    </location>
</feature>
<dbReference type="InterPro" id="IPR005302">
    <property type="entry name" value="MoCF_Sase_C"/>
</dbReference>
<sequence>MGYVVAVCTSPKKGMRKKNIGTGRLVVDHGLEGDAHAGPWHRQVSLLALESVQKMRDAGLDVNPGDFAENITTVGLDLVSLPIGTKIAIGPDALGEVTQIGKECHTRCAIYHQAGDCVMPKEGIFVKVLRDGTVKVGDEVRVLDE</sequence>
<proteinExistence type="predicted"/>
<dbReference type="RefSeq" id="WP_092482148.1">
    <property type="nucleotide sequence ID" value="NZ_FOYM01000004.1"/>
</dbReference>
<name>A0A1I6D2P5_9FIRM</name>
<dbReference type="PANTHER" id="PTHR36930:SF1">
    <property type="entry name" value="MOSC DOMAIN-CONTAINING PROTEIN"/>
    <property type="match status" value="1"/>
</dbReference>
<reference evidence="3" key="1">
    <citation type="submission" date="2016-10" db="EMBL/GenBank/DDBJ databases">
        <authorList>
            <person name="Varghese N."/>
            <person name="Submissions S."/>
        </authorList>
    </citation>
    <scope>NUCLEOTIDE SEQUENCE [LARGE SCALE GENOMIC DNA]</scope>
    <source>
        <strain evidence="3">DSM 3669</strain>
    </source>
</reference>
<gene>
    <name evidence="2" type="ORF">SAMN05660706_104153</name>
</gene>
<dbReference type="Proteomes" id="UP000199584">
    <property type="component" value="Unassembled WGS sequence"/>
</dbReference>
<dbReference type="SUPFAM" id="SSF50800">
    <property type="entry name" value="PK beta-barrel domain-like"/>
    <property type="match status" value="1"/>
</dbReference>
<dbReference type="GO" id="GO:0003824">
    <property type="term" value="F:catalytic activity"/>
    <property type="evidence" value="ECO:0007669"/>
    <property type="project" value="InterPro"/>
</dbReference>
<evidence type="ECO:0000313" key="3">
    <source>
        <dbReference type="Proteomes" id="UP000199584"/>
    </source>
</evidence>
<dbReference type="PROSITE" id="PS51340">
    <property type="entry name" value="MOSC"/>
    <property type="match status" value="1"/>
</dbReference>
<dbReference type="Gene3D" id="2.40.33.20">
    <property type="entry name" value="PK beta-barrel domain-like"/>
    <property type="match status" value="1"/>
</dbReference>
<dbReference type="GO" id="GO:0030170">
    <property type="term" value="F:pyridoxal phosphate binding"/>
    <property type="evidence" value="ECO:0007669"/>
    <property type="project" value="InterPro"/>
</dbReference>
<protein>
    <submittedName>
        <fullName evidence="2">MOSC domain-containing protein</fullName>
    </submittedName>
</protein>
<organism evidence="2 3">
    <name type="scientific">Desulfoscipio geothermicus DSM 3669</name>
    <dbReference type="NCBI Taxonomy" id="1121426"/>
    <lineage>
        <taxon>Bacteria</taxon>
        <taxon>Bacillati</taxon>
        <taxon>Bacillota</taxon>
        <taxon>Clostridia</taxon>
        <taxon>Eubacteriales</taxon>
        <taxon>Desulfallaceae</taxon>
        <taxon>Desulfoscipio</taxon>
    </lineage>
</organism>
<dbReference type="EMBL" id="FOYM01000004">
    <property type="protein sequence ID" value="SFQ99680.1"/>
    <property type="molecule type" value="Genomic_DNA"/>
</dbReference>
<evidence type="ECO:0000313" key="2">
    <source>
        <dbReference type="EMBL" id="SFQ99680.1"/>
    </source>
</evidence>
<dbReference type="PANTHER" id="PTHR36930">
    <property type="entry name" value="METAL-SULFUR CLUSTER BIOSYNTHESIS PROTEINS YUAD-RELATED"/>
    <property type="match status" value="1"/>
</dbReference>
<accession>A0A1I6D2P5</accession>
<dbReference type="InterPro" id="IPR011037">
    <property type="entry name" value="Pyrv_Knase-like_insert_dom_sf"/>
</dbReference>